<organism evidence="1">
    <name type="scientific">Phaeodactylum tricornutum</name>
    <name type="common">Diatom</name>
    <dbReference type="NCBI Taxonomy" id="2850"/>
    <lineage>
        <taxon>Eukaryota</taxon>
        <taxon>Sar</taxon>
        <taxon>Stramenopiles</taxon>
        <taxon>Ochrophyta</taxon>
        <taxon>Bacillariophyta</taxon>
        <taxon>Bacillariophyceae</taxon>
        <taxon>Bacillariophycidae</taxon>
        <taxon>Naviculales</taxon>
        <taxon>Phaeodactylaceae</taxon>
        <taxon>Phaeodactylum</taxon>
    </lineage>
</organism>
<accession>A0A8J9SVF0</accession>
<dbReference type="Proteomes" id="UP000836788">
    <property type="component" value="Chromosome 1"/>
</dbReference>
<reference evidence="1" key="1">
    <citation type="submission" date="2022-02" db="EMBL/GenBank/DDBJ databases">
        <authorList>
            <person name="Giguere J D."/>
        </authorList>
    </citation>
    <scope>NUCLEOTIDE SEQUENCE</scope>
    <source>
        <strain evidence="1">CCAP 1055/1</strain>
    </source>
</reference>
<sequence>MGGVCTNVGNAVAALVANDVQHTKLWKAMLLLGGQGCFLQGFYWQLVLPSDQNKKSTNCEEGVASMQECSNNNEYNDTEWESRATQLSCKQKTNRPSNGNHDCKLAEMPSISTIVGPIVLTLTSSNGTIDAVSCVKGQPTVAVLVGAGIPC</sequence>
<name>A0A8J9SVF0_PHATR</name>
<proteinExistence type="predicted"/>
<evidence type="ECO:0000313" key="1">
    <source>
        <dbReference type="EMBL" id="CAG9277468.1"/>
    </source>
</evidence>
<gene>
    <name evidence="1" type="ORF">PTTT1_LOCUS3922</name>
</gene>
<protein>
    <submittedName>
        <fullName evidence="1">Uncharacterized protein</fullName>
    </submittedName>
</protein>
<dbReference type="EMBL" id="OU594942">
    <property type="protein sequence ID" value="CAG9277468.1"/>
    <property type="molecule type" value="Genomic_DNA"/>
</dbReference>
<dbReference type="AlphaFoldDB" id="A0A8J9SVF0"/>